<protein>
    <recommendedName>
        <fullName evidence="5">Secreted protein</fullName>
    </recommendedName>
</protein>
<dbReference type="EMBL" id="BGPR01000494">
    <property type="protein sequence ID" value="GBM23204.1"/>
    <property type="molecule type" value="Genomic_DNA"/>
</dbReference>
<accession>A0A4Y2E5Q5</accession>
<feature type="compositionally biased region" description="Low complexity" evidence="1">
    <location>
        <begin position="52"/>
        <end position="67"/>
    </location>
</feature>
<sequence>MSAMLRVLLFSLTDVLNSKLLQVHYHPTTPRIGQHQTGLQDRNCHTWARTYSSSSSLPSPFLSSSSSTAAHGPRKKETLCVDG</sequence>
<feature type="chain" id="PRO_5021356290" description="Secreted protein" evidence="2">
    <location>
        <begin position="19"/>
        <end position="83"/>
    </location>
</feature>
<dbReference type="Proteomes" id="UP000499080">
    <property type="component" value="Unassembled WGS sequence"/>
</dbReference>
<feature type="region of interest" description="Disordered" evidence="1">
    <location>
        <begin position="52"/>
        <end position="83"/>
    </location>
</feature>
<evidence type="ECO:0000313" key="3">
    <source>
        <dbReference type="EMBL" id="GBM23204.1"/>
    </source>
</evidence>
<keyword evidence="2" id="KW-0732">Signal</keyword>
<proteinExistence type="predicted"/>
<organism evidence="3 4">
    <name type="scientific">Araneus ventricosus</name>
    <name type="common">Orbweaver spider</name>
    <name type="synonym">Epeira ventricosa</name>
    <dbReference type="NCBI Taxonomy" id="182803"/>
    <lineage>
        <taxon>Eukaryota</taxon>
        <taxon>Metazoa</taxon>
        <taxon>Ecdysozoa</taxon>
        <taxon>Arthropoda</taxon>
        <taxon>Chelicerata</taxon>
        <taxon>Arachnida</taxon>
        <taxon>Araneae</taxon>
        <taxon>Araneomorphae</taxon>
        <taxon>Entelegynae</taxon>
        <taxon>Araneoidea</taxon>
        <taxon>Araneidae</taxon>
        <taxon>Araneus</taxon>
    </lineage>
</organism>
<dbReference type="AlphaFoldDB" id="A0A4Y2E5Q5"/>
<comment type="caution">
    <text evidence="3">The sequence shown here is derived from an EMBL/GenBank/DDBJ whole genome shotgun (WGS) entry which is preliminary data.</text>
</comment>
<evidence type="ECO:0008006" key="5">
    <source>
        <dbReference type="Google" id="ProtNLM"/>
    </source>
</evidence>
<name>A0A4Y2E5Q5_ARAVE</name>
<keyword evidence="4" id="KW-1185">Reference proteome</keyword>
<gene>
    <name evidence="3" type="ORF">AVEN_159884_1</name>
</gene>
<evidence type="ECO:0000313" key="4">
    <source>
        <dbReference type="Proteomes" id="UP000499080"/>
    </source>
</evidence>
<evidence type="ECO:0000256" key="2">
    <source>
        <dbReference type="SAM" id="SignalP"/>
    </source>
</evidence>
<evidence type="ECO:0000256" key="1">
    <source>
        <dbReference type="SAM" id="MobiDB-lite"/>
    </source>
</evidence>
<feature type="signal peptide" evidence="2">
    <location>
        <begin position="1"/>
        <end position="18"/>
    </location>
</feature>
<reference evidence="3 4" key="1">
    <citation type="journal article" date="2019" name="Sci. Rep.">
        <title>Orb-weaving spider Araneus ventricosus genome elucidates the spidroin gene catalogue.</title>
        <authorList>
            <person name="Kono N."/>
            <person name="Nakamura H."/>
            <person name="Ohtoshi R."/>
            <person name="Moran D.A.P."/>
            <person name="Shinohara A."/>
            <person name="Yoshida Y."/>
            <person name="Fujiwara M."/>
            <person name="Mori M."/>
            <person name="Tomita M."/>
            <person name="Arakawa K."/>
        </authorList>
    </citation>
    <scope>NUCLEOTIDE SEQUENCE [LARGE SCALE GENOMIC DNA]</scope>
</reference>